<evidence type="ECO:0000313" key="4">
    <source>
        <dbReference type="EMBL" id="QDM10455.1"/>
    </source>
</evidence>
<evidence type="ECO:0000313" key="7">
    <source>
        <dbReference type="Proteomes" id="UP000318823"/>
    </source>
</evidence>
<dbReference type="EMBL" id="QRJR01000009">
    <property type="protein sequence ID" value="RHH45854.1"/>
    <property type="molecule type" value="Genomic_DNA"/>
</dbReference>
<proteinExistence type="predicted"/>
<keyword evidence="1" id="KW-0732">Signal</keyword>
<evidence type="ECO:0000313" key="6">
    <source>
        <dbReference type="Proteomes" id="UP000283329"/>
    </source>
</evidence>
<reference evidence="2" key="5">
    <citation type="submission" date="2022-10" db="EMBL/GenBank/DDBJ databases">
        <title>Human gut microbiome strain richness.</title>
        <authorList>
            <person name="Chen-Liaw A."/>
        </authorList>
    </citation>
    <scope>NUCLEOTIDE SEQUENCE</scope>
    <source>
        <strain evidence="2">F7_m1001271B151109d0_201107</strain>
        <strain evidence="3">RTP21484st1_H8_RTP21484_190118</strain>
    </source>
</reference>
<dbReference type="EMBL" id="JAQNWR010000016">
    <property type="protein sequence ID" value="MDC2410148.1"/>
    <property type="molecule type" value="Genomic_DNA"/>
</dbReference>
<evidence type="ECO:0000313" key="2">
    <source>
        <dbReference type="EMBL" id="MDC2410148.1"/>
    </source>
</evidence>
<dbReference type="Proteomes" id="UP001215078">
    <property type="component" value="Unassembled WGS sequence"/>
</dbReference>
<evidence type="ECO:0000313" key="5">
    <source>
        <dbReference type="EMBL" id="RHH45854.1"/>
    </source>
</evidence>
<accession>A0A1Y4PZ36</accession>
<name>A0A1Y4PZ36_BACOV</name>
<dbReference type="Proteomes" id="UP000283329">
    <property type="component" value="Unassembled WGS sequence"/>
</dbReference>
<organism evidence="5 6">
    <name type="scientific">Bacteroides ovatus</name>
    <dbReference type="NCBI Taxonomy" id="28116"/>
    <lineage>
        <taxon>Bacteria</taxon>
        <taxon>Pseudomonadati</taxon>
        <taxon>Bacteroidota</taxon>
        <taxon>Bacteroidia</taxon>
        <taxon>Bacteroidales</taxon>
        <taxon>Bacteroidaceae</taxon>
        <taxon>Bacteroides</taxon>
    </lineage>
</organism>
<evidence type="ECO:0000256" key="1">
    <source>
        <dbReference type="SAM" id="SignalP"/>
    </source>
</evidence>
<feature type="signal peptide" evidence="1">
    <location>
        <begin position="1"/>
        <end position="21"/>
    </location>
</feature>
<dbReference type="EMBL" id="JAQQPO010000012">
    <property type="protein sequence ID" value="MDC7958895.1"/>
    <property type="molecule type" value="Genomic_DNA"/>
</dbReference>
<dbReference type="Proteomes" id="UP001214017">
    <property type="component" value="Unassembled WGS sequence"/>
</dbReference>
<feature type="chain" id="PRO_5042691939" evidence="1">
    <location>
        <begin position="22"/>
        <end position="303"/>
    </location>
</feature>
<gene>
    <name evidence="5" type="ORF">DW206_12215</name>
    <name evidence="4" type="ORF">DYI28_18100</name>
    <name evidence="2" type="ORF">PO240_19950</name>
    <name evidence="3" type="ORF">PQ628_11815</name>
</gene>
<dbReference type="EMBL" id="CP041395">
    <property type="protein sequence ID" value="QDM10455.1"/>
    <property type="molecule type" value="Genomic_DNA"/>
</dbReference>
<reference evidence="4" key="2">
    <citation type="journal article" date="2018" name="Nature">
        <title>Human gut bacteria contain acquired interbacterial defence systems.</title>
        <authorList>
            <person name="Ross B.D."/>
            <person name="Verster A.J."/>
            <person name="Radey M.C."/>
            <person name="Schmidtke D.T."/>
            <person name="Pope C.E."/>
            <person name="Hoffman L.R."/>
            <person name="Hajjar A."/>
            <person name="Peterson S.B."/>
            <person name="Borenstein E."/>
            <person name="Mougous J."/>
        </authorList>
    </citation>
    <scope>NUCLEOTIDE SEQUENCE</scope>
    <source>
        <strain evidence="4">3725 D1 iv</strain>
    </source>
</reference>
<dbReference type="RefSeq" id="WP_004322586.1">
    <property type="nucleotide sequence ID" value="NZ_BAABYJ010000001.1"/>
</dbReference>
<reference evidence="5 6" key="3">
    <citation type="submission" date="2018-08" db="EMBL/GenBank/DDBJ databases">
        <title>A genome reference for cultivated species of the human gut microbiota.</title>
        <authorList>
            <person name="Zou Y."/>
            <person name="Xue W."/>
            <person name="Luo G."/>
        </authorList>
    </citation>
    <scope>NUCLEOTIDE SEQUENCE [LARGE SCALE GENOMIC DNA]</scope>
    <source>
        <strain evidence="5 6">AM17-48</strain>
    </source>
</reference>
<reference evidence="4" key="4">
    <citation type="submission" date="2019-07" db="EMBL/GenBank/DDBJ databases">
        <authorList>
            <person name="Ross B.D."/>
            <person name="Verster A.J."/>
            <person name="Radey M.C."/>
            <person name="Schmidtke D.T."/>
            <person name="Pope C.E."/>
            <person name="Hoffman L.R."/>
            <person name="Hajjar A."/>
            <person name="Peterson S.B."/>
            <person name="Borenstein E."/>
            <person name="Mougous J.D."/>
        </authorList>
    </citation>
    <scope>NUCLEOTIDE SEQUENCE</scope>
    <source>
        <strain evidence="4">3725 D1 iv</strain>
    </source>
</reference>
<sequence length="303" mass="33578">MKEKLLILGAMVALCCSCAGNSVLLDTESELNGLNNEYELGTLEVSDNGLKCETLGDEDSIQVLKDNYIAEIMGRMEVAKEKVMRTAYGATSPRVGVFRVGSCGNYKYLSIKIDCENGNSKTSVSGNVGDTYVDGGDNMRLEFCMVDAGFRYPGGVFLFEDVPLETMTLVRYHDTEDGGHNGVWSDDPNYYDVMHISGMSKLDSNATLAWNINRNMTKWGDIPVGPAGINYGVIAPAEMASGNLYFDDEDHNNKNWAQVWLGPQNQYEPHGTYYGVQLDRNTRYHVCLNTDKTNFTKLVRSAI</sequence>
<reference evidence="7" key="1">
    <citation type="journal article" date="2018" name="J. Anim. Genet.">
        <title>Acquired interbacterial defense systems protect against interspecies antagonism in the human gut microbiome.</title>
        <authorList>
            <person name="Ross B.D."/>
            <person name="Verster A.J."/>
            <person name="Radey M.C."/>
            <person name="Schmidtke D.T."/>
            <person name="Pope C.E."/>
            <person name="Hoffman L.R."/>
            <person name="Hajjar A."/>
            <person name="Peterson S.B."/>
            <person name="Borenstein E."/>
            <person name="Mougous J."/>
        </authorList>
    </citation>
    <scope>NUCLEOTIDE SEQUENCE [LARGE SCALE GENOMIC DNA]</scope>
    <source>
        <strain evidence="7">3725 D1 iv</strain>
    </source>
</reference>
<evidence type="ECO:0000313" key="3">
    <source>
        <dbReference type="EMBL" id="MDC7958895.1"/>
    </source>
</evidence>
<dbReference type="AlphaFoldDB" id="A0A1Y4PZ36"/>
<protein>
    <submittedName>
        <fullName evidence="5">Uncharacterized protein</fullName>
    </submittedName>
</protein>
<dbReference type="Proteomes" id="UP000318823">
    <property type="component" value="Chromosome"/>
</dbReference>